<name>A0A975B423_9BACT</name>
<reference evidence="2" key="1">
    <citation type="journal article" date="2021" name="Microb. Physiol.">
        <title>Proteogenomic Insights into the Physiology of Marine, Sulfate-Reducing, Filamentous Desulfonema limicola and Desulfonema magnum.</title>
        <authorList>
            <person name="Schnaars V."/>
            <person name="Wohlbrand L."/>
            <person name="Scheve S."/>
            <person name="Hinrichs C."/>
            <person name="Reinhardt R."/>
            <person name="Rabus R."/>
        </authorList>
    </citation>
    <scope>NUCLEOTIDE SEQUENCE</scope>
    <source>
        <strain evidence="2">5ac10</strain>
    </source>
</reference>
<dbReference type="RefSeq" id="WP_207690245.1">
    <property type="nucleotide sequence ID" value="NZ_CP061799.1"/>
</dbReference>
<sequence length="144" mass="16725">MENNIRVVIDTNIWISFLIGKMLSTLSDAIINDKIKILFSEELFEELIEVLNRPKFQKYFSQDDIAELISLLHLKTEQIEITEKFKDCRDPKDNFLLDLCVSGKADYLVTGDDDLLALNPFHGVEITNYRLFQDILQNLDLKLS</sequence>
<dbReference type="AlphaFoldDB" id="A0A975B423"/>
<dbReference type="EMBL" id="CP061799">
    <property type="protein sequence ID" value="QTA78381.1"/>
    <property type="molecule type" value="Genomic_DNA"/>
</dbReference>
<dbReference type="InterPro" id="IPR029060">
    <property type="entry name" value="PIN-like_dom_sf"/>
</dbReference>
<organism evidence="2 3">
    <name type="scientific">Desulfonema limicola</name>
    <dbReference type="NCBI Taxonomy" id="45656"/>
    <lineage>
        <taxon>Bacteria</taxon>
        <taxon>Pseudomonadati</taxon>
        <taxon>Thermodesulfobacteriota</taxon>
        <taxon>Desulfobacteria</taxon>
        <taxon>Desulfobacterales</taxon>
        <taxon>Desulfococcaceae</taxon>
        <taxon>Desulfonema</taxon>
    </lineage>
</organism>
<accession>A0A975B423</accession>
<dbReference type="SMART" id="SM00670">
    <property type="entry name" value="PINc"/>
    <property type="match status" value="1"/>
</dbReference>
<evidence type="ECO:0000313" key="3">
    <source>
        <dbReference type="Proteomes" id="UP000663720"/>
    </source>
</evidence>
<dbReference type="KEGG" id="dli:dnl_06030"/>
<keyword evidence="3" id="KW-1185">Reference proteome</keyword>
<protein>
    <submittedName>
        <fullName evidence="2">Toxin-antitoxin system, toxin component, PIN-like</fullName>
    </submittedName>
</protein>
<proteinExistence type="predicted"/>
<dbReference type="InterPro" id="IPR002716">
    <property type="entry name" value="PIN_dom"/>
</dbReference>
<dbReference type="SUPFAM" id="SSF88723">
    <property type="entry name" value="PIN domain-like"/>
    <property type="match status" value="1"/>
</dbReference>
<dbReference type="PANTHER" id="PTHR34610">
    <property type="entry name" value="SSL7007 PROTEIN"/>
    <property type="match status" value="1"/>
</dbReference>
<gene>
    <name evidence="2" type="ORF">dnl_06030</name>
</gene>
<dbReference type="Proteomes" id="UP000663720">
    <property type="component" value="Chromosome"/>
</dbReference>
<evidence type="ECO:0000259" key="1">
    <source>
        <dbReference type="SMART" id="SM00670"/>
    </source>
</evidence>
<evidence type="ECO:0000313" key="2">
    <source>
        <dbReference type="EMBL" id="QTA78381.1"/>
    </source>
</evidence>
<dbReference type="Pfam" id="PF13470">
    <property type="entry name" value="PIN_3"/>
    <property type="match status" value="1"/>
</dbReference>
<feature type="domain" description="PIN" evidence="1">
    <location>
        <begin position="5"/>
        <end position="117"/>
    </location>
</feature>
<dbReference type="InterPro" id="IPR002850">
    <property type="entry name" value="PIN_toxin-like"/>
</dbReference>
<dbReference type="NCBIfam" id="TIGR00305">
    <property type="entry name" value="putative toxin-antitoxin system toxin component, PIN family"/>
    <property type="match status" value="1"/>
</dbReference>
<dbReference type="PANTHER" id="PTHR34610:SF3">
    <property type="entry name" value="SSL7007 PROTEIN"/>
    <property type="match status" value="1"/>
</dbReference>